<evidence type="ECO:0000313" key="1">
    <source>
        <dbReference type="EMBL" id="ALV43225.1"/>
    </source>
</evidence>
<accession>A0A0U3FHS5</accession>
<dbReference type="Proteomes" id="UP000065151">
    <property type="component" value="Chromosome"/>
</dbReference>
<reference evidence="1 2" key="1">
    <citation type="submission" date="2015-12" db="EMBL/GenBank/DDBJ databases">
        <authorList>
            <person name="Shamseldin A."/>
            <person name="Moawad H."/>
            <person name="Abd El-Rahim W.M."/>
            <person name="Sadowsky M.J."/>
        </authorList>
    </citation>
    <scope>NUCLEOTIDE SEQUENCE [LARGE SCALE GENOMIC DNA]</scope>
    <source>
        <strain evidence="1 2">Ar51</strain>
    </source>
</reference>
<evidence type="ECO:0000313" key="2">
    <source>
        <dbReference type="Proteomes" id="UP000065151"/>
    </source>
</evidence>
<protein>
    <submittedName>
        <fullName evidence="1">Uncharacterized protein</fullName>
    </submittedName>
</protein>
<name>A0A0U3FHS5_9MICC</name>
<sequence length="92" mass="9818">MRLENADDMFEGPTGTQEAAKLLVSFSPSVGQIGSVSSVGRVSLAEFLGLSITILTYRTHKLLATLVDALDGAPTDPFEKVCPHYALILLVL</sequence>
<organism evidence="1">
    <name type="scientific">Pseudarthrobacter sulfonivorans</name>
    <dbReference type="NCBI Taxonomy" id="121292"/>
    <lineage>
        <taxon>Bacteria</taxon>
        <taxon>Bacillati</taxon>
        <taxon>Actinomycetota</taxon>
        <taxon>Actinomycetes</taxon>
        <taxon>Micrococcales</taxon>
        <taxon>Micrococcaceae</taxon>
        <taxon>Pseudarthrobacter</taxon>
    </lineage>
</organism>
<dbReference type="EMBL" id="CP013747">
    <property type="protein sequence ID" value="ALV43225.1"/>
    <property type="molecule type" value="Genomic_DNA"/>
</dbReference>
<dbReference type="KEGG" id="psul:AU252_20380"/>
<gene>
    <name evidence="1" type="ORF">AU252_20380</name>
</gene>
<dbReference type="AlphaFoldDB" id="A0A0U3FHS5"/>
<proteinExistence type="predicted"/>